<proteinExistence type="predicted"/>
<evidence type="ECO:0000313" key="4">
    <source>
        <dbReference type="Proteomes" id="UP000694620"/>
    </source>
</evidence>
<dbReference type="PANTHER" id="PTHR45784:SF5">
    <property type="entry name" value="C-TYPE LECTIN DOMAIN FAMILY 20 MEMBER A-RELATED"/>
    <property type="match status" value="1"/>
</dbReference>
<dbReference type="PANTHER" id="PTHR45784">
    <property type="entry name" value="C-TYPE LECTIN DOMAIN FAMILY 20 MEMBER A-RELATED"/>
    <property type="match status" value="1"/>
</dbReference>
<organism evidence="3 4">
    <name type="scientific">Erpetoichthys calabaricus</name>
    <name type="common">Rope fish</name>
    <name type="synonym">Calamoichthys calabaricus</name>
    <dbReference type="NCBI Taxonomy" id="27687"/>
    <lineage>
        <taxon>Eukaryota</taxon>
        <taxon>Metazoa</taxon>
        <taxon>Chordata</taxon>
        <taxon>Craniata</taxon>
        <taxon>Vertebrata</taxon>
        <taxon>Euteleostomi</taxon>
        <taxon>Actinopterygii</taxon>
        <taxon>Polypteriformes</taxon>
        <taxon>Polypteridae</taxon>
        <taxon>Erpetoichthys</taxon>
    </lineage>
</organism>
<dbReference type="AlphaFoldDB" id="A0A8C4RQR9"/>
<feature type="chain" id="PRO_5034207939" description="C-type lectin domain-containing protein" evidence="1">
    <location>
        <begin position="21"/>
        <end position="142"/>
    </location>
</feature>
<accession>A0A8C4RQR9</accession>
<dbReference type="Pfam" id="PF00059">
    <property type="entry name" value="Lectin_C"/>
    <property type="match status" value="1"/>
</dbReference>
<sequence>IIFFFFFYFGLCLFSLDTSGNSYQYILIQLQKTWSEAQAYCRSNYSDLVTINSDITNNDIYNLANGRTVWIGLYNYAWKWSDGTATTFLNPHIDALDCMALCYVSPYIWHSRYCSDVNTFFCYEGKRSYNVLFIITLRSFNC</sequence>
<evidence type="ECO:0000259" key="2">
    <source>
        <dbReference type="PROSITE" id="PS50041"/>
    </source>
</evidence>
<keyword evidence="4" id="KW-1185">Reference proteome</keyword>
<dbReference type="Proteomes" id="UP000694620">
    <property type="component" value="Chromosome 2"/>
</dbReference>
<reference evidence="3" key="2">
    <citation type="submission" date="2025-08" db="UniProtKB">
        <authorList>
            <consortium name="Ensembl"/>
        </authorList>
    </citation>
    <scope>IDENTIFICATION</scope>
</reference>
<reference evidence="3" key="3">
    <citation type="submission" date="2025-09" db="UniProtKB">
        <authorList>
            <consortium name="Ensembl"/>
        </authorList>
    </citation>
    <scope>IDENTIFICATION</scope>
</reference>
<dbReference type="Ensembl" id="ENSECRT00000004020.1">
    <property type="protein sequence ID" value="ENSECRP00000003957.1"/>
    <property type="gene ID" value="ENSECRG00000002705.1"/>
</dbReference>
<evidence type="ECO:0000256" key="1">
    <source>
        <dbReference type="SAM" id="SignalP"/>
    </source>
</evidence>
<dbReference type="InterPro" id="IPR016187">
    <property type="entry name" value="CTDL_fold"/>
</dbReference>
<dbReference type="Gene3D" id="3.10.100.10">
    <property type="entry name" value="Mannose-Binding Protein A, subunit A"/>
    <property type="match status" value="1"/>
</dbReference>
<reference evidence="3" key="1">
    <citation type="submission" date="2021-06" db="EMBL/GenBank/DDBJ databases">
        <authorList>
            <consortium name="Wellcome Sanger Institute Data Sharing"/>
        </authorList>
    </citation>
    <scope>NUCLEOTIDE SEQUENCE [LARGE SCALE GENOMIC DNA]</scope>
</reference>
<evidence type="ECO:0000313" key="3">
    <source>
        <dbReference type="Ensembl" id="ENSECRP00000003957.1"/>
    </source>
</evidence>
<protein>
    <recommendedName>
        <fullName evidence="2">C-type lectin domain-containing protein</fullName>
    </recommendedName>
</protein>
<dbReference type="InterPro" id="IPR016186">
    <property type="entry name" value="C-type_lectin-like/link_sf"/>
</dbReference>
<dbReference type="GeneTree" id="ENSGT01110000268463"/>
<feature type="domain" description="C-type lectin" evidence="2">
    <location>
        <begin position="20"/>
        <end position="123"/>
    </location>
</feature>
<dbReference type="SUPFAM" id="SSF56436">
    <property type="entry name" value="C-type lectin-like"/>
    <property type="match status" value="1"/>
</dbReference>
<keyword evidence="1" id="KW-0732">Signal</keyword>
<dbReference type="PROSITE" id="PS50041">
    <property type="entry name" value="C_TYPE_LECTIN_2"/>
    <property type="match status" value="1"/>
</dbReference>
<feature type="signal peptide" evidence="1">
    <location>
        <begin position="1"/>
        <end position="20"/>
    </location>
</feature>
<name>A0A8C4RQR9_ERPCA</name>
<dbReference type="SMART" id="SM00034">
    <property type="entry name" value="CLECT"/>
    <property type="match status" value="1"/>
</dbReference>
<dbReference type="InterPro" id="IPR001304">
    <property type="entry name" value="C-type_lectin-like"/>
</dbReference>